<dbReference type="eggNOG" id="COG3549">
    <property type="taxonomic scope" value="Bacteria"/>
</dbReference>
<dbReference type="STRING" id="1247726.MIM_c25200"/>
<dbReference type="HOGENOM" id="CLU_155111_0_0_4"/>
<sequence length="91" mass="10437">MIKSFIHKGLKKFFETGSTAGISAVHAKKLSRMLAVLDELSDIAELNGLWNCHQLIGDRFAQWSLTVSGNWRITFEFENSNVFLVNYEDYH</sequence>
<dbReference type="PANTHER" id="PTHR40266">
    <property type="entry name" value="TOXIN HIGB-1"/>
    <property type="match status" value="1"/>
</dbReference>
<dbReference type="InterPro" id="IPR007711">
    <property type="entry name" value="HigB-1"/>
</dbReference>
<evidence type="ECO:0000313" key="2">
    <source>
        <dbReference type="Proteomes" id="UP000019095"/>
    </source>
</evidence>
<gene>
    <name evidence="1" type="ORF">MIM_c25200</name>
</gene>
<dbReference type="Proteomes" id="UP000019095">
    <property type="component" value="Chromosome"/>
</dbReference>
<proteinExistence type="predicted"/>
<keyword evidence="2" id="KW-1185">Reference proteome</keyword>
<name>W0PGU7_ADVMD</name>
<dbReference type="KEGG" id="amim:MIM_c25200"/>
<accession>W0PGU7</accession>
<dbReference type="SUPFAM" id="SSF143011">
    <property type="entry name" value="RelE-like"/>
    <property type="match status" value="1"/>
</dbReference>
<organism evidence="1 2">
    <name type="scientific">Advenella mimigardefordensis (strain DSM 17166 / LMG 22922 / DPN7)</name>
    <dbReference type="NCBI Taxonomy" id="1247726"/>
    <lineage>
        <taxon>Bacteria</taxon>
        <taxon>Pseudomonadati</taxon>
        <taxon>Pseudomonadota</taxon>
        <taxon>Betaproteobacteria</taxon>
        <taxon>Burkholderiales</taxon>
        <taxon>Alcaligenaceae</taxon>
    </lineage>
</organism>
<dbReference type="InterPro" id="IPR035093">
    <property type="entry name" value="RelE/ParE_toxin_dom_sf"/>
</dbReference>
<dbReference type="OrthoDB" id="9801102at2"/>
<dbReference type="Pfam" id="PF05015">
    <property type="entry name" value="HigB-like_toxin"/>
    <property type="match status" value="1"/>
</dbReference>
<dbReference type="PATRIC" id="fig|1247726.3.peg.2769"/>
<evidence type="ECO:0000313" key="1">
    <source>
        <dbReference type="EMBL" id="AHG64590.1"/>
    </source>
</evidence>
<reference evidence="1 2" key="1">
    <citation type="journal article" date="2014" name="Microbiology">
        <title>Unravelling the complete genome sequence of Advenella mimigardefordensis strain DPN7T and novel insights in the catabolism of the xenobiotic polythioester precursor 3,3'-dithiodipropionate.</title>
        <authorList>
            <person name="Wubbeler J.H."/>
            <person name="Hiessl S."/>
            <person name="Schuldes J."/>
            <person name="Thurmer A."/>
            <person name="Daniel R."/>
            <person name="Steinbuchel A."/>
        </authorList>
    </citation>
    <scope>NUCLEOTIDE SEQUENCE [LARGE SCALE GENOMIC DNA]</scope>
    <source>
        <strain evidence="2">DSM 17166 / LMG 22922 / DPN7</strain>
    </source>
</reference>
<dbReference type="EMBL" id="CP003915">
    <property type="protein sequence ID" value="AHG64590.1"/>
    <property type="molecule type" value="Genomic_DNA"/>
</dbReference>
<dbReference type="PANTHER" id="PTHR40266:SF2">
    <property type="entry name" value="TOXIN HIGB-1"/>
    <property type="match status" value="1"/>
</dbReference>
<protein>
    <submittedName>
        <fullName evidence="1">Putative plasmid maintenance system killer protein</fullName>
    </submittedName>
</protein>
<dbReference type="AlphaFoldDB" id="W0PGU7"/>
<dbReference type="Gene3D" id="3.30.2310.20">
    <property type="entry name" value="RelE-like"/>
    <property type="match status" value="1"/>
</dbReference>